<dbReference type="Proteomes" id="UP001500897">
    <property type="component" value="Unassembled WGS sequence"/>
</dbReference>
<name>A0ABN2XIH7_9ACTN</name>
<organism evidence="6 7">
    <name type="scientific">Kitasatospora saccharophila</name>
    <dbReference type="NCBI Taxonomy" id="407973"/>
    <lineage>
        <taxon>Bacteria</taxon>
        <taxon>Bacillati</taxon>
        <taxon>Actinomycetota</taxon>
        <taxon>Actinomycetes</taxon>
        <taxon>Kitasatosporales</taxon>
        <taxon>Streptomycetaceae</taxon>
        <taxon>Kitasatospora</taxon>
    </lineage>
</organism>
<feature type="region of interest" description="Disordered" evidence="3">
    <location>
        <begin position="231"/>
        <end position="297"/>
    </location>
</feature>
<feature type="chain" id="PRO_5046687602" evidence="4">
    <location>
        <begin position="33"/>
        <end position="398"/>
    </location>
</feature>
<dbReference type="SUPFAM" id="SSF81296">
    <property type="entry name" value="E set domains"/>
    <property type="match status" value="1"/>
</dbReference>
<dbReference type="PANTHER" id="PTHR34823">
    <property type="entry name" value="GLCNAC-BINDING PROTEIN A"/>
    <property type="match status" value="1"/>
</dbReference>
<dbReference type="Pfam" id="PF03067">
    <property type="entry name" value="LPMO_10"/>
    <property type="match status" value="1"/>
</dbReference>
<keyword evidence="1 4" id="KW-0732">Signal</keyword>
<feature type="signal peptide" evidence="4">
    <location>
        <begin position="1"/>
        <end position="32"/>
    </location>
</feature>
<dbReference type="PANTHER" id="PTHR34823:SF1">
    <property type="entry name" value="CHITIN-BINDING TYPE-4 DOMAIN-CONTAINING PROTEIN"/>
    <property type="match status" value="1"/>
</dbReference>
<evidence type="ECO:0000259" key="5">
    <source>
        <dbReference type="PROSITE" id="PS51173"/>
    </source>
</evidence>
<sequence>MTRRKTSSILAAVATAVATLCALLIGQPPAQAHGVAMVPGSRTYLCYQDGLTGTGSLTPTNPACQAAVAQGGTTPLYNWFAVLDSNAGGRGQGYVPDGTLCSAGNKSPYDFAAYNAARDDWPKTHLTSGATIEVDYSNWAAHPGEFRIYLTKQGWSPTTPLAWADLNLLTTVANPAQVGSPGADGGHYYWNLALPSGRSGAALMFIQWVRSDSQENFFSCSDVVFDGGHGEVTGIHQPGTSSSPSASASSSPSPSASASSSPSPSASASASSSPSPSASASASPSPSPSSSGSPMPGSGCMATYSVAGSWGGGFQASVEVMNHNATPISSWTLSWQTGAGTTITSLWNGVLTTSGSTVTVRNAAYNGTIGANSSTTLGFTANSTGNNFPTGSISCTAS</sequence>
<proteinExistence type="predicted"/>
<keyword evidence="6" id="KW-0503">Monooxygenase</keyword>
<dbReference type="InterPro" id="IPR001919">
    <property type="entry name" value="CBD2"/>
</dbReference>
<dbReference type="CDD" id="cd21177">
    <property type="entry name" value="LPMO_AA10"/>
    <property type="match status" value="1"/>
</dbReference>
<evidence type="ECO:0000256" key="2">
    <source>
        <dbReference type="ARBA" id="ARBA00023326"/>
    </source>
</evidence>
<dbReference type="SUPFAM" id="SSF49384">
    <property type="entry name" value="Carbohydrate-binding domain"/>
    <property type="match status" value="1"/>
</dbReference>
<keyword evidence="6" id="KW-0560">Oxidoreductase</keyword>
<dbReference type="Pfam" id="PF00553">
    <property type="entry name" value="CBM_2"/>
    <property type="match status" value="1"/>
</dbReference>
<accession>A0ABN2XIH7</accession>
<dbReference type="InterPro" id="IPR008965">
    <property type="entry name" value="CBM2/CBM3_carb-bd_dom_sf"/>
</dbReference>
<keyword evidence="2" id="KW-0119">Carbohydrate metabolism</keyword>
<dbReference type="InterPro" id="IPR014756">
    <property type="entry name" value="Ig_E-set"/>
</dbReference>
<dbReference type="Gene3D" id="2.70.50.50">
    <property type="entry name" value="chitin-binding protein cbp21"/>
    <property type="match status" value="1"/>
</dbReference>
<reference evidence="6 7" key="1">
    <citation type="journal article" date="2019" name="Int. J. Syst. Evol. Microbiol.">
        <title>The Global Catalogue of Microorganisms (GCM) 10K type strain sequencing project: providing services to taxonomists for standard genome sequencing and annotation.</title>
        <authorList>
            <consortium name="The Broad Institute Genomics Platform"/>
            <consortium name="The Broad Institute Genome Sequencing Center for Infectious Disease"/>
            <person name="Wu L."/>
            <person name="Ma J."/>
        </authorList>
    </citation>
    <scope>NUCLEOTIDE SEQUENCE [LARGE SCALE GENOMIC DNA]</scope>
    <source>
        <strain evidence="6 7">JCM 14559</strain>
    </source>
</reference>
<protein>
    <submittedName>
        <fullName evidence="6">Lytic polysaccharide monooxygenase</fullName>
    </submittedName>
</protein>
<evidence type="ECO:0000313" key="7">
    <source>
        <dbReference type="Proteomes" id="UP001500897"/>
    </source>
</evidence>
<dbReference type="PROSITE" id="PS51173">
    <property type="entry name" value="CBM2"/>
    <property type="match status" value="1"/>
</dbReference>
<keyword evidence="7" id="KW-1185">Reference proteome</keyword>
<comment type="caution">
    <text evidence="6">The sequence shown here is derived from an EMBL/GenBank/DDBJ whole genome shotgun (WGS) entry which is preliminary data.</text>
</comment>
<evidence type="ECO:0000256" key="1">
    <source>
        <dbReference type="ARBA" id="ARBA00022729"/>
    </source>
</evidence>
<evidence type="ECO:0000256" key="3">
    <source>
        <dbReference type="SAM" id="MobiDB-lite"/>
    </source>
</evidence>
<dbReference type="InterPro" id="IPR012291">
    <property type="entry name" value="CBM2_carb-bd_dom_sf"/>
</dbReference>
<dbReference type="GO" id="GO:0004497">
    <property type="term" value="F:monooxygenase activity"/>
    <property type="evidence" value="ECO:0007669"/>
    <property type="project" value="UniProtKB-KW"/>
</dbReference>
<dbReference type="InterPro" id="IPR004302">
    <property type="entry name" value="Cellulose/chitin-bd_N"/>
</dbReference>
<dbReference type="EMBL" id="BAAANS010000042">
    <property type="protein sequence ID" value="GAA2112120.1"/>
    <property type="molecule type" value="Genomic_DNA"/>
</dbReference>
<evidence type="ECO:0000256" key="4">
    <source>
        <dbReference type="SAM" id="SignalP"/>
    </source>
</evidence>
<evidence type="ECO:0000313" key="6">
    <source>
        <dbReference type="EMBL" id="GAA2112120.1"/>
    </source>
</evidence>
<keyword evidence="2" id="KW-0624">Polysaccharide degradation</keyword>
<gene>
    <name evidence="6" type="ORF">GCM10009759_54610</name>
</gene>
<dbReference type="SMART" id="SM00637">
    <property type="entry name" value="CBD_II"/>
    <property type="match status" value="1"/>
</dbReference>
<dbReference type="Gene3D" id="2.60.40.290">
    <property type="match status" value="1"/>
</dbReference>
<dbReference type="InterPro" id="IPR051024">
    <property type="entry name" value="GlcNAc_Chitin_IntDeg"/>
</dbReference>
<dbReference type="RefSeq" id="WP_344555604.1">
    <property type="nucleotide sequence ID" value="NZ_BAAANS010000042.1"/>
</dbReference>
<feature type="compositionally biased region" description="Low complexity" evidence="3">
    <location>
        <begin position="241"/>
        <end position="291"/>
    </location>
</feature>
<feature type="domain" description="CBM2" evidence="5">
    <location>
        <begin position="293"/>
        <end position="398"/>
    </location>
</feature>